<organism evidence="1 2">
    <name type="scientific">Lactuca virosa</name>
    <dbReference type="NCBI Taxonomy" id="75947"/>
    <lineage>
        <taxon>Eukaryota</taxon>
        <taxon>Viridiplantae</taxon>
        <taxon>Streptophyta</taxon>
        <taxon>Embryophyta</taxon>
        <taxon>Tracheophyta</taxon>
        <taxon>Spermatophyta</taxon>
        <taxon>Magnoliopsida</taxon>
        <taxon>eudicotyledons</taxon>
        <taxon>Gunneridae</taxon>
        <taxon>Pentapetalae</taxon>
        <taxon>asterids</taxon>
        <taxon>campanulids</taxon>
        <taxon>Asterales</taxon>
        <taxon>Asteraceae</taxon>
        <taxon>Cichorioideae</taxon>
        <taxon>Cichorieae</taxon>
        <taxon>Lactucinae</taxon>
        <taxon>Lactuca</taxon>
    </lineage>
</organism>
<reference evidence="1 2" key="1">
    <citation type="submission" date="2022-01" db="EMBL/GenBank/DDBJ databases">
        <authorList>
            <person name="Xiong W."/>
            <person name="Schranz E."/>
        </authorList>
    </citation>
    <scope>NUCLEOTIDE SEQUENCE [LARGE SCALE GENOMIC DNA]</scope>
</reference>
<gene>
    <name evidence="1" type="ORF">LVIROSA_LOCUS24106</name>
</gene>
<dbReference type="EMBL" id="CAKMRJ010004445">
    <property type="protein sequence ID" value="CAH1437812.1"/>
    <property type="molecule type" value="Genomic_DNA"/>
</dbReference>
<evidence type="ECO:0000313" key="2">
    <source>
        <dbReference type="Proteomes" id="UP001157418"/>
    </source>
</evidence>
<keyword evidence="2" id="KW-1185">Reference proteome</keyword>
<sequence>MIMELKISKIPNTHYKPCDGFKRTSEVISLNNHIFLFPYDVISWFRKRSQTPKHFFQTLLTLRRLIIFFNQVVFKRSCHWR</sequence>
<comment type="caution">
    <text evidence="1">The sequence shown here is derived from an EMBL/GenBank/DDBJ whole genome shotgun (WGS) entry which is preliminary data.</text>
</comment>
<evidence type="ECO:0000313" key="1">
    <source>
        <dbReference type="EMBL" id="CAH1437812.1"/>
    </source>
</evidence>
<accession>A0AAU9NIW7</accession>
<dbReference type="AlphaFoldDB" id="A0AAU9NIW7"/>
<dbReference type="Proteomes" id="UP001157418">
    <property type="component" value="Unassembled WGS sequence"/>
</dbReference>
<protein>
    <submittedName>
        <fullName evidence="1">Uncharacterized protein</fullName>
    </submittedName>
</protein>
<proteinExistence type="predicted"/>
<name>A0AAU9NIW7_9ASTR</name>